<evidence type="ECO:0000313" key="7">
    <source>
        <dbReference type="Proteomes" id="UP001056708"/>
    </source>
</evidence>
<feature type="domain" description="LRAT" evidence="5">
    <location>
        <begin position="12"/>
        <end position="108"/>
    </location>
</feature>
<evidence type="ECO:0000259" key="5">
    <source>
        <dbReference type="PROSITE" id="PS51934"/>
    </source>
</evidence>
<organism evidence="6 7">
    <name type="scientific">Phormidium yuhuli AB48</name>
    <dbReference type="NCBI Taxonomy" id="2940671"/>
    <lineage>
        <taxon>Bacteria</taxon>
        <taxon>Bacillati</taxon>
        <taxon>Cyanobacteriota</taxon>
        <taxon>Cyanophyceae</taxon>
        <taxon>Oscillatoriophycideae</taxon>
        <taxon>Oscillatoriales</taxon>
        <taxon>Oscillatoriaceae</taxon>
        <taxon>Phormidium</taxon>
        <taxon>Phormidium yuhuli</taxon>
    </lineage>
</organism>
<proteinExistence type="predicted"/>
<evidence type="ECO:0000256" key="3">
    <source>
        <dbReference type="ARBA" id="ARBA00023098"/>
    </source>
</evidence>
<evidence type="ECO:0000313" key="6">
    <source>
        <dbReference type="EMBL" id="USR91534.1"/>
    </source>
</evidence>
<accession>A0ABY5AQN9</accession>
<gene>
    <name evidence="6" type="ORF">NEA10_02055</name>
</gene>
<dbReference type="InterPro" id="IPR007053">
    <property type="entry name" value="LRAT_dom"/>
</dbReference>
<keyword evidence="2" id="KW-0378">Hydrolase</keyword>
<dbReference type="EMBL" id="CP098611">
    <property type="protein sequence ID" value="USR91534.1"/>
    <property type="molecule type" value="Genomic_DNA"/>
</dbReference>
<evidence type="ECO:0000256" key="4">
    <source>
        <dbReference type="SAM" id="Coils"/>
    </source>
</evidence>
<dbReference type="Gene3D" id="3.90.1720.10">
    <property type="entry name" value="endopeptidase domain like (from Nostoc punctiforme)"/>
    <property type="match status" value="1"/>
</dbReference>
<dbReference type="Pfam" id="PF04970">
    <property type="entry name" value="LRAT"/>
    <property type="match status" value="1"/>
</dbReference>
<protein>
    <submittedName>
        <fullName evidence="6">Lecithin retinol acyltransferase family protein</fullName>
    </submittedName>
</protein>
<reference evidence="6" key="1">
    <citation type="submission" date="2022-06" db="EMBL/GenBank/DDBJ databases">
        <title>Genome sequence of Phormidium yuhuli AB48 isolated from an industrial photobioreactor environment.</title>
        <authorList>
            <person name="Qiu Y."/>
            <person name="Noonan A.J.C."/>
            <person name="Dofher K."/>
            <person name="Koch M."/>
            <person name="Kieft B."/>
            <person name="Lin X."/>
            <person name="Ziels R.M."/>
            <person name="Hallam S.J."/>
        </authorList>
    </citation>
    <scope>NUCLEOTIDE SEQUENCE</scope>
    <source>
        <strain evidence="6">AB48</strain>
    </source>
</reference>
<keyword evidence="4" id="KW-0175">Coiled coil</keyword>
<dbReference type="GO" id="GO:0016746">
    <property type="term" value="F:acyltransferase activity"/>
    <property type="evidence" value="ECO:0007669"/>
    <property type="project" value="UniProtKB-KW"/>
</dbReference>
<dbReference type="PROSITE" id="PS51934">
    <property type="entry name" value="LRAT"/>
    <property type="match status" value="1"/>
</dbReference>
<dbReference type="RefSeq" id="WP_252663549.1">
    <property type="nucleotide sequence ID" value="NZ_CP098611.1"/>
</dbReference>
<evidence type="ECO:0000256" key="2">
    <source>
        <dbReference type="ARBA" id="ARBA00022801"/>
    </source>
</evidence>
<dbReference type="PANTHER" id="PTHR13943:SF77">
    <property type="entry name" value="LRAT DOMAIN-CONTAINING PROTEIN"/>
    <property type="match status" value="1"/>
</dbReference>
<keyword evidence="1" id="KW-0808">Transferase</keyword>
<sequence>MARGDQIYVIRPFFNLDGLYEHHGIDCGDSTVIHYSKQEDEATVKRTSVATFSQGKPIYTRQYPAHYIAETTLQRAQSRLGERKYNLLFNNCEHFATWCKTGISDSKQVRKFAPLLATLNPDQLSGKIYTSFQDGHQEDAPRLLESALGEIKLAWDDLQPRYNKAVREMKSWDKVAHKALERHREDLARVALHRKREFRLQAEDLKQHLDRLAKMTETLVEQGKAIGGRRQ</sequence>
<name>A0ABY5AQN9_9CYAN</name>
<feature type="coiled-coil region" evidence="4">
    <location>
        <begin position="195"/>
        <end position="222"/>
    </location>
</feature>
<keyword evidence="7" id="KW-1185">Reference proteome</keyword>
<keyword evidence="6" id="KW-0012">Acyltransferase</keyword>
<evidence type="ECO:0000256" key="1">
    <source>
        <dbReference type="ARBA" id="ARBA00022679"/>
    </source>
</evidence>
<dbReference type="InterPro" id="IPR051496">
    <property type="entry name" value="H-rev107_PLA/AT"/>
</dbReference>
<dbReference type="PANTHER" id="PTHR13943">
    <property type="entry name" value="HRAS-LIKE SUPPRESSOR - RELATED"/>
    <property type="match status" value="1"/>
</dbReference>
<dbReference type="Proteomes" id="UP001056708">
    <property type="component" value="Chromosome"/>
</dbReference>
<keyword evidence="3" id="KW-0443">Lipid metabolism</keyword>